<comment type="similarity">
    <text evidence="8">Belongs to the ABC transporter superfamily. HrtA family.</text>
</comment>
<feature type="domain" description="ABC transporter" evidence="11">
    <location>
        <begin position="12"/>
        <end position="242"/>
    </location>
</feature>
<dbReference type="InterPro" id="IPR015854">
    <property type="entry name" value="ABC_transpr_LolD-like"/>
</dbReference>
<dbReference type="PANTHER" id="PTHR24220:SF666">
    <property type="entry name" value="HEMIN IMPORT ATP-BINDING PROTEIN HRTA-RELATED"/>
    <property type="match status" value="1"/>
</dbReference>
<gene>
    <name evidence="12" type="ORF">D1010_02070</name>
</gene>
<dbReference type="EMBL" id="CP045143">
    <property type="protein sequence ID" value="QFR25143.1"/>
    <property type="molecule type" value="Genomic_DNA"/>
</dbReference>
<evidence type="ECO:0000256" key="8">
    <source>
        <dbReference type="ARBA" id="ARBA00024359"/>
    </source>
</evidence>
<dbReference type="SMART" id="SM00382">
    <property type="entry name" value="AAA"/>
    <property type="match status" value="1"/>
</dbReference>
<dbReference type="AlphaFoldDB" id="A0A5P8M9H4"/>
<evidence type="ECO:0000256" key="10">
    <source>
        <dbReference type="ARBA" id="ARBA00024721"/>
    </source>
</evidence>
<dbReference type="CDD" id="cd03255">
    <property type="entry name" value="ABC_MJ0796_LolCDE_FtsE"/>
    <property type="match status" value="1"/>
</dbReference>
<dbReference type="GO" id="GO:0022857">
    <property type="term" value="F:transmembrane transporter activity"/>
    <property type="evidence" value="ECO:0007669"/>
    <property type="project" value="TreeGrafter"/>
</dbReference>
<evidence type="ECO:0000256" key="7">
    <source>
        <dbReference type="ARBA" id="ARBA00023136"/>
    </source>
</evidence>
<evidence type="ECO:0000256" key="1">
    <source>
        <dbReference type="ARBA" id="ARBA00004202"/>
    </source>
</evidence>
<name>A0A5P8M9H4_9LACO</name>
<dbReference type="GO" id="GO:0005886">
    <property type="term" value="C:plasma membrane"/>
    <property type="evidence" value="ECO:0007669"/>
    <property type="project" value="UniProtKB-SubCell"/>
</dbReference>
<dbReference type="SUPFAM" id="SSF52540">
    <property type="entry name" value="P-loop containing nucleoside triphosphate hydrolases"/>
    <property type="match status" value="1"/>
</dbReference>
<protein>
    <recommendedName>
        <fullName evidence="9">Putative hemin import ATP-binding protein HrtA</fullName>
    </recommendedName>
</protein>
<dbReference type="Proteomes" id="UP000326779">
    <property type="component" value="Chromosome"/>
</dbReference>
<keyword evidence="3" id="KW-0813">Transport</keyword>
<accession>A0A5P8M9H4</accession>
<dbReference type="GO" id="GO:0005524">
    <property type="term" value="F:ATP binding"/>
    <property type="evidence" value="ECO:0007669"/>
    <property type="project" value="UniProtKB-KW"/>
</dbReference>
<keyword evidence="7" id="KW-0472">Membrane</keyword>
<dbReference type="InterPro" id="IPR017911">
    <property type="entry name" value="MacB-like_ATP-bd"/>
</dbReference>
<dbReference type="Gene3D" id="3.40.50.300">
    <property type="entry name" value="P-loop containing nucleotide triphosphate hydrolases"/>
    <property type="match status" value="1"/>
</dbReference>
<comment type="subunit">
    <text evidence="2">The complex is composed of two ATP-binding proteins (HrtA), two transmembrane proteins (HrtB) and a solute-binding protein.</text>
</comment>
<dbReference type="PROSITE" id="PS50893">
    <property type="entry name" value="ABC_TRANSPORTER_2"/>
    <property type="match status" value="1"/>
</dbReference>
<dbReference type="GO" id="GO:0016887">
    <property type="term" value="F:ATP hydrolysis activity"/>
    <property type="evidence" value="ECO:0007669"/>
    <property type="project" value="InterPro"/>
</dbReference>
<sequence>MQDFRVFRHTLVDLKQVTKVYGSGHTAVTALHPTDFTLSSGEFATVIGPSGSGKTTLLTIMGSLQQPTSGQVLINGEDTTNYSEHQRTDLRFNTFGFMLQGSNLIPFLTVKDQLALVDRFNHHKQHAMSMDSLFTMLGITDLARSYPAELSGGERQRVAIARALYNDPPIILADEPTASLDTSRALQVTELLATIAHKMNRGVVMITHDTRLLDTVDTVYEMRDGVLKKLDASGVQKIRAAAV</sequence>
<evidence type="ECO:0000256" key="4">
    <source>
        <dbReference type="ARBA" id="ARBA00022475"/>
    </source>
</evidence>
<evidence type="ECO:0000259" key="11">
    <source>
        <dbReference type="PROSITE" id="PS50893"/>
    </source>
</evidence>
<dbReference type="KEGG" id="lhb:D1010_02070"/>
<evidence type="ECO:0000256" key="5">
    <source>
        <dbReference type="ARBA" id="ARBA00022741"/>
    </source>
</evidence>
<comment type="function">
    <text evidence="10">Part of the ABC transporter complex hrt involved in hemin import. Responsible for energy coupling to the transport system.</text>
</comment>
<comment type="subcellular location">
    <subcellularLocation>
        <location evidence="1">Cell membrane</location>
        <topology evidence="1">Peripheral membrane protein</topology>
    </subcellularLocation>
</comment>
<dbReference type="InterPro" id="IPR003593">
    <property type="entry name" value="AAA+_ATPase"/>
</dbReference>
<keyword evidence="4" id="KW-1003">Cell membrane</keyword>
<dbReference type="RefSeq" id="WP_152261751.1">
    <property type="nucleotide sequence ID" value="NZ_CP045143.1"/>
</dbReference>
<reference evidence="12 13" key="1">
    <citation type="submission" date="2019-10" db="EMBL/GenBank/DDBJ databases">
        <title>The completed genome of Lactobacillus harbinensis M1.</title>
        <authorList>
            <person name="Zheng Y."/>
        </authorList>
    </citation>
    <scope>NUCLEOTIDE SEQUENCE [LARGE SCALE GENOMIC DNA]</scope>
    <source>
        <strain evidence="12 13">M1</strain>
    </source>
</reference>
<evidence type="ECO:0000256" key="6">
    <source>
        <dbReference type="ARBA" id="ARBA00022840"/>
    </source>
</evidence>
<proteinExistence type="inferred from homology"/>
<evidence type="ECO:0000313" key="13">
    <source>
        <dbReference type="Proteomes" id="UP000326779"/>
    </source>
</evidence>
<organism evidence="12 13">
    <name type="scientific">Schleiferilactobacillus harbinensis</name>
    <dbReference type="NCBI Taxonomy" id="304207"/>
    <lineage>
        <taxon>Bacteria</taxon>
        <taxon>Bacillati</taxon>
        <taxon>Bacillota</taxon>
        <taxon>Bacilli</taxon>
        <taxon>Lactobacillales</taxon>
        <taxon>Lactobacillaceae</taxon>
        <taxon>Schleiferilactobacillus</taxon>
    </lineage>
</organism>
<evidence type="ECO:0000313" key="12">
    <source>
        <dbReference type="EMBL" id="QFR25143.1"/>
    </source>
</evidence>
<dbReference type="InterPro" id="IPR003439">
    <property type="entry name" value="ABC_transporter-like_ATP-bd"/>
</dbReference>
<dbReference type="Pfam" id="PF00005">
    <property type="entry name" value="ABC_tran"/>
    <property type="match status" value="1"/>
</dbReference>
<dbReference type="PROSITE" id="PS00211">
    <property type="entry name" value="ABC_TRANSPORTER_1"/>
    <property type="match status" value="1"/>
</dbReference>
<dbReference type="InterPro" id="IPR027417">
    <property type="entry name" value="P-loop_NTPase"/>
</dbReference>
<evidence type="ECO:0000256" key="3">
    <source>
        <dbReference type="ARBA" id="ARBA00022448"/>
    </source>
</evidence>
<dbReference type="InterPro" id="IPR017871">
    <property type="entry name" value="ABC_transporter-like_CS"/>
</dbReference>
<dbReference type="PANTHER" id="PTHR24220">
    <property type="entry name" value="IMPORT ATP-BINDING PROTEIN"/>
    <property type="match status" value="1"/>
</dbReference>
<evidence type="ECO:0000256" key="2">
    <source>
        <dbReference type="ARBA" id="ARBA00011131"/>
    </source>
</evidence>
<keyword evidence="6 12" id="KW-0067">ATP-binding</keyword>
<evidence type="ECO:0000256" key="9">
    <source>
        <dbReference type="ARBA" id="ARBA00024432"/>
    </source>
</evidence>
<keyword evidence="5" id="KW-0547">Nucleotide-binding</keyword>